<proteinExistence type="predicted"/>
<dbReference type="Gene3D" id="3.40.190.10">
    <property type="entry name" value="Periplasmic binding protein-like II"/>
    <property type="match status" value="2"/>
</dbReference>
<gene>
    <name evidence="3" type="ORF">D3P04_13955</name>
</gene>
<keyword evidence="4" id="KW-1185">Reference proteome</keyword>
<dbReference type="PANTHER" id="PTHR35936">
    <property type="entry name" value="MEMBRANE-BOUND LYTIC MUREIN TRANSGLYCOSYLASE F"/>
    <property type="match status" value="1"/>
</dbReference>
<name>A0A418ST21_9RHOB</name>
<protein>
    <recommendedName>
        <fullName evidence="2">Solute-binding protein family 3/N-terminal domain-containing protein</fullName>
    </recommendedName>
</protein>
<keyword evidence="1" id="KW-0732">Signal</keyword>
<dbReference type="AlphaFoldDB" id="A0A418ST21"/>
<comment type="caution">
    <text evidence="3">The sequence shown here is derived from an EMBL/GenBank/DDBJ whole genome shotgun (WGS) entry which is preliminary data.</text>
</comment>
<organism evidence="3 4">
    <name type="scientific">Paracoccus onubensis</name>
    <dbReference type="NCBI Taxonomy" id="1675788"/>
    <lineage>
        <taxon>Bacteria</taxon>
        <taxon>Pseudomonadati</taxon>
        <taxon>Pseudomonadota</taxon>
        <taxon>Alphaproteobacteria</taxon>
        <taxon>Rhodobacterales</taxon>
        <taxon>Paracoccaceae</taxon>
        <taxon>Paracoccus</taxon>
    </lineage>
</organism>
<reference evidence="4" key="1">
    <citation type="submission" date="2018-09" db="EMBL/GenBank/DDBJ databases">
        <title>Acidovorax cavernicola nov. sp. isolated from Gruta de las Maravillas (Aracena, Spain).</title>
        <authorList>
            <person name="Jurado V."/>
            <person name="Gutierrez-Patricio S."/>
            <person name="Gonzalez-Pimentel J.L."/>
            <person name="Miller A.Z."/>
            <person name="Laiz L."/>
            <person name="Saiz-Jimenez C."/>
        </authorList>
    </citation>
    <scope>NUCLEOTIDE SEQUENCE [LARGE SCALE GENOMIC DNA]</scope>
    <source>
        <strain evidence="4">1011MAR3C25</strain>
    </source>
</reference>
<evidence type="ECO:0000313" key="3">
    <source>
        <dbReference type="EMBL" id="RJE84110.1"/>
    </source>
</evidence>
<accession>A0A418ST21</accession>
<dbReference type="PANTHER" id="PTHR35936:SF25">
    <property type="entry name" value="ABC TRANSPORTER SUBSTRATE-BINDING PROTEIN"/>
    <property type="match status" value="1"/>
</dbReference>
<evidence type="ECO:0000313" key="4">
    <source>
        <dbReference type="Proteomes" id="UP000284202"/>
    </source>
</evidence>
<dbReference type="SUPFAM" id="SSF53850">
    <property type="entry name" value="Periplasmic binding protein-like II"/>
    <property type="match status" value="1"/>
</dbReference>
<dbReference type="InterPro" id="IPR001638">
    <property type="entry name" value="Solute-binding_3/MltF_N"/>
</dbReference>
<dbReference type="EMBL" id="QZCG01000009">
    <property type="protein sequence ID" value="RJE84110.1"/>
    <property type="molecule type" value="Genomic_DNA"/>
</dbReference>
<evidence type="ECO:0000256" key="1">
    <source>
        <dbReference type="ARBA" id="ARBA00022729"/>
    </source>
</evidence>
<dbReference type="Proteomes" id="UP000284202">
    <property type="component" value="Unassembled WGS sequence"/>
</dbReference>
<sequence>MRGENIALLRQLYFTRQRQGLHAIMLGEMSNMADMTDGGMCRRCLLSALVGGAACLAAPAVLRAQPEIWTMAGMDEFAPYNHMEKGRFVGADIDILTEAAARMGIGMHFVPLPWRRALLAPDMGEADGLFQLAPTPQRFRSWLMTGPLRTTRIVFVVMADAPLADFTNLDDLTGLSVGVVDGFSYTPAFDSATHFHHEGSIDDETSLRKLLLRRADVIVGGEANLHHAMRKLEIEDRVRTLPTALDIQGRFVGFSRTAAGQEKHDRLGPVLTRMHVEGRIPAILRERLGE</sequence>
<feature type="domain" description="Solute-binding protein family 3/N-terminal" evidence="2">
    <location>
        <begin position="73"/>
        <end position="254"/>
    </location>
</feature>
<dbReference type="Pfam" id="PF00497">
    <property type="entry name" value="SBP_bac_3"/>
    <property type="match status" value="1"/>
</dbReference>
<evidence type="ECO:0000259" key="2">
    <source>
        <dbReference type="Pfam" id="PF00497"/>
    </source>
</evidence>